<dbReference type="Proteomes" id="UP000814033">
    <property type="component" value="Unassembled WGS sequence"/>
</dbReference>
<keyword evidence="2" id="KW-1185">Reference proteome</keyword>
<comment type="caution">
    <text evidence="1">The sequence shown here is derived from an EMBL/GenBank/DDBJ whole genome shotgun (WGS) entry which is preliminary data.</text>
</comment>
<protein>
    <submittedName>
        <fullName evidence="1">Uncharacterized protein</fullName>
    </submittedName>
</protein>
<sequence length="112" mass="12633">MDKISFPSTRAPCGTRTFLRLKPGPRWQLVPLPPWPSQLLIPLCSPHTDALTRPPDLYMMTFPLAGRAPGTQTQFQPLRGPWYPSRPLGLDRVPRFRLLTSFATNASLDAYT</sequence>
<name>A0ACB8RRS6_9AGAM</name>
<organism evidence="1 2">
    <name type="scientific">Auriscalpium vulgare</name>
    <dbReference type="NCBI Taxonomy" id="40419"/>
    <lineage>
        <taxon>Eukaryota</taxon>
        <taxon>Fungi</taxon>
        <taxon>Dikarya</taxon>
        <taxon>Basidiomycota</taxon>
        <taxon>Agaricomycotina</taxon>
        <taxon>Agaricomycetes</taxon>
        <taxon>Russulales</taxon>
        <taxon>Auriscalpiaceae</taxon>
        <taxon>Auriscalpium</taxon>
    </lineage>
</organism>
<proteinExistence type="predicted"/>
<reference evidence="1" key="1">
    <citation type="submission" date="2021-02" db="EMBL/GenBank/DDBJ databases">
        <authorList>
            <consortium name="DOE Joint Genome Institute"/>
            <person name="Ahrendt S."/>
            <person name="Looney B.P."/>
            <person name="Miyauchi S."/>
            <person name="Morin E."/>
            <person name="Drula E."/>
            <person name="Courty P.E."/>
            <person name="Chicoki N."/>
            <person name="Fauchery L."/>
            <person name="Kohler A."/>
            <person name="Kuo A."/>
            <person name="Labutti K."/>
            <person name="Pangilinan J."/>
            <person name="Lipzen A."/>
            <person name="Riley R."/>
            <person name="Andreopoulos W."/>
            <person name="He G."/>
            <person name="Johnson J."/>
            <person name="Barry K.W."/>
            <person name="Grigoriev I.V."/>
            <person name="Nagy L."/>
            <person name="Hibbett D."/>
            <person name="Henrissat B."/>
            <person name="Matheny P.B."/>
            <person name="Labbe J."/>
            <person name="Martin F."/>
        </authorList>
    </citation>
    <scope>NUCLEOTIDE SEQUENCE</scope>
    <source>
        <strain evidence="1">FP105234-sp</strain>
    </source>
</reference>
<reference evidence="1" key="2">
    <citation type="journal article" date="2022" name="New Phytol.">
        <title>Evolutionary transition to the ectomycorrhizal habit in the genomes of a hyperdiverse lineage of mushroom-forming fungi.</title>
        <authorList>
            <person name="Looney B."/>
            <person name="Miyauchi S."/>
            <person name="Morin E."/>
            <person name="Drula E."/>
            <person name="Courty P.E."/>
            <person name="Kohler A."/>
            <person name="Kuo A."/>
            <person name="LaButti K."/>
            <person name="Pangilinan J."/>
            <person name="Lipzen A."/>
            <person name="Riley R."/>
            <person name="Andreopoulos W."/>
            <person name="He G."/>
            <person name="Johnson J."/>
            <person name="Nolan M."/>
            <person name="Tritt A."/>
            <person name="Barry K.W."/>
            <person name="Grigoriev I.V."/>
            <person name="Nagy L.G."/>
            <person name="Hibbett D."/>
            <person name="Henrissat B."/>
            <person name="Matheny P.B."/>
            <person name="Labbe J."/>
            <person name="Martin F.M."/>
        </authorList>
    </citation>
    <scope>NUCLEOTIDE SEQUENCE</scope>
    <source>
        <strain evidence="1">FP105234-sp</strain>
    </source>
</reference>
<evidence type="ECO:0000313" key="2">
    <source>
        <dbReference type="Proteomes" id="UP000814033"/>
    </source>
</evidence>
<evidence type="ECO:0000313" key="1">
    <source>
        <dbReference type="EMBL" id="KAI0046446.1"/>
    </source>
</evidence>
<gene>
    <name evidence="1" type="ORF">FA95DRAFT_1370966</name>
</gene>
<dbReference type="EMBL" id="MU275925">
    <property type="protein sequence ID" value="KAI0046446.1"/>
    <property type="molecule type" value="Genomic_DNA"/>
</dbReference>
<accession>A0ACB8RRS6</accession>